<dbReference type="AlphaFoldDB" id="A0A6G1KF83"/>
<feature type="region of interest" description="Disordered" evidence="1">
    <location>
        <begin position="303"/>
        <end position="382"/>
    </location>
</feature>
<feature type="compositionally biased region" description="Low complexity" evidence="1">
    <location>
        <begin position="215"/>
        <end position="239"/>
    </location>
</feature>
<feature type="domain" description="DUF7053" evidence="2">
    <location>
        <begin position="3"/>
        <end position="171"/>
    </location>
</feature>
<sequence>MSRTSIFTTVTPLPQGITRQSVMETFHNHIEMIELNPLVVERFACKPPSYAPSDEFYQTWYTIKDKVNYLPGGLYSGSVSYHAVFHDLPDGLQTHVYAPLGLDIQAKWSVGGSLPGEPKQTNELGLDIPRQGLYVREDVKMKCNIMMMSFVKKTFKESHAKLVEHLVEKAHMIESSVANERLKALREVDPGERMGHGDIFIAPPPGYQPDPAHLSMYSTGSSSSHSPVLSQSSTLTSQSANPMSPPYHAVERSPPYHAIDERHMYYSGQVQRAASLPHNQLIEERPRQQNHQRNMSHQVSLLPSQAYKPPGSAPTPSLLPSTSYKPPSLLPSTSYQQASSAPTSSAPASQASASSILPSTSYQQASSAPVPSLLPSTSYDPNAAPKPATVDFKDSAYMYNAMYNAACLDPTASGPPVPPKDKQRHVVELSG</sequence>
<proteinExistence type="predicted"/>
<feature type="region of interest" description="Disordered" evidence="1">
    <location>
        <begin position="409"/>
        <end position="431"/>
    </location>
</feature>
<feature type="compositionally biased region" description="Basic and acidic residues" evidence="1">
    <location>
        <begin position="419"/>
        <end position="431"/>
    </location>
</feature>
<dbReference type="InterPro" id="IPR055481">
    <property type="entry name" value="DUF7053"/>
</dbReference>
<dbReference type="PANTHER" id="PTHR38117:SF2">
    <property type="entry name" value="NACHT AND WD40 DOMAIN PROTEIN"/>
    <property type="match status" value="1"/>
</dbReference>
<feature type="compositionally biased region" description="Low complexity" evidence="1">
    <location>
        <begin position="314"/>
        <end position="378"/>
    </location>
</feature>
<evidence type="ECO:0000256" key="1">
    <source>
        <dbReference type="SAM" id="MobiDB-lite"/>
    </source>
</evidence>
<dbReference type="PANTHER" id="PTHR38117">
    <property type="entry name" value="NACHT AND WD40 DOMAIN PROTEIN"/>
    <property type="match status" value="1"/>
</dbReference>
<name>A0A6G1KF83_9PLEO</name>
<dbReference type="OrthoDB" id="3246050at2759"/>
<evidence type="ECO:0000259" key="2">
    <source>
        <dbReference type="Pfam" id="PF23155"/>
    </source>
</evidence>
<reference evidence="3" key="1">
    <citation type="journal article" date="2020" name="Stud. Mycol.">
        <title>101 Dothideomycetes genomes: a test case for predicting lifestyles and emergence of pathogens.</title>
        <authorList>
            <person name="Haridas S."/>
            <person name="Albert R."/>
            <person name="Binder M."/>
            <person name="Bloem J."/>
            <person name="Labutti K."/>
            <person name="Salamov A."/>
            <person name="Andreopoulos B."/>
            <person name="Baker S."/>
            <person name="Barry K."/>
            <person name="Bills G."/>
            <person name="Bluhm B."/>
            <person name="Cannon C."/>
            <person name="Castanera R."/>
            <person name="Culley D."/>
            <person name="Daum C."/>
            <person name="Ezra D."/>
            <person name="Gonzalez J."/>
            <person name="Henrissat B."/>
            <person name="Kuo A."/>
            <person name="Liang C."/>
            <person name="Lipzen A."/>
            <person name="Lutzoni F."/>
            <person name="Magnuson J."/>
            <person name="Mondo S."/>
            <person name="Nolan M."/>
            <person name="Ohm R."/>
            <person name="Pangilinan J."/>
            <person name="Park H.-J."/>
            <person name="Ramirez L."/>
            <person name="Alfaro M."/>
            <person name="Sun H."/>
            <person name="Tritt A."/>
            <person name="Yoshinaga Y."/>
            <person name="Zwiers L.-H."/>
            <person name="Turgeon B."/>
            <person name="Goodwin S."/>
            <person name="Spatafora J."/>
            <person name="Crous P."/>
            <person name="Grigoriev I."/>
        </authorList>
    </citation>
    <scope>NUCLEOTIDE SEQUENCE</scope>
    <source>
        <strain evidence="3">CBS 279.74</strain>
    </source>
</reference>
<organism evidence="3 4">
    <name type="scientific">Pleomassaria siparia CBS 279.74</name>
    <dbReference type="NCBI Taxonomy" id="1314801"/>
    <lineage>
        <taxon>Eukaryota</taxon>
        <taxon>Fungi</taxon>
        <taxon>Dikarya</taxon>
        <taxon>Ascomycota</taxon>
        <taxon>Pezizomycotina</taxon>
        <taxon>Dothideomycetes</taxon>
        <taxon>Pleosporomycetidae</taxon>
        <taxon>Pleosporales</taxon>
        <taxon>Pleomassariaceae</taxon>
        <taxon>Pleomassaria</taxon>
    </lineage>
</organism>
<dbReference type="Pfam" id="PF23155">
    <property type="entry name" value="DUF7053"/>
    <property type="match status" value="1"/>
</dbReference>
<keyword evidence="4" id="KW-1185">Reference proteome</keyword>
<gene>
    <name evidence="3" type="ORF">K504DRAFT_454033</name>
</gene>
<evidence type="ECO:0000313" key="4">
    <source>
        <dbReference type="Proteomes" id="UP000799428"/>
    </source>
</evidence>
<dbReference type="EMBL" id="MU005768">
    <property type="protein sequence ID" value="KAF2711017.1"/>
    <property type="molecule type" value="Genomic_DNA"/>
</dbReference>
<accession>A0A6G1KF83</accession>
<protein>
    <recommendedName>
        <fullName evidence="2">DUF7053 domain-containing protein</fullName>
    </recommendedName>
</protein>
<feature type="region of interest" description="Disordered" evidence="1">
    <location>
        <begin position="210"/>
        <end position="252"/>
    </location>
</feature>
<evidence type="ECO:0000313" key="3">
    <source>
        <dbReference type="EMBL" id="KAF2711017.1"/>
    </source>
</evidence>
<dbReference type="Proteomes" id="UP000799428">
    <property type="component" value="Unassembled WGS sequence"/>
</dbReference>